<sequence length="226" mass="24003">MGQPMQGGVQGQSGPQVQGTRRPGPLLWFLGACLLTLVVLVVLGVGGGAMYVIGSRSGAVASDEPADPTTPPPVTFSHEAFSFSYPAEWADLTERANESGAGVVAQIASADVDPTDLDENAADSITVYLFASEFHAVMTCRTQAIWTGFGWDESGDPEELEPVELGGRELPAHRTLGTHEGQDVVGEMYCADVGDEVVQIVVESHGGTELSPRMREVLDSWRWADA</sequence>
<evidence type="ECO:0000313" key="2">
    <source>
        <dbReference type="EMBL" id="MBB5832319.1"/>
    </source>
</evidence>
<keyword evidence="1" id="KW-0472">Membrane</keyword>
<reference evidence="2 3" key="1">
    <citation type="submission" date="2020-08" db="EMBL/GenBank/DDBJ databases">
        <title>Sequencing the genomes of 1000 actinobacteria strains.</title>
        <authorList>
            <person name="Klenk H.-P."/>
        </authorList>
    </citation>
    <scope>NUCLEOTIDE SEQUENCE [LARGE SCALE GENOMIC DNA]</scope>
    <source>
        <strain evidence="2 3">DSM 28796</strain>
    </source>
</reference>
<comment type="caution">
    <text evidence="2">The sequence shown here is derived from an EMBL/GenBank/DDBJ whole genome shotgun (WGS) entry which is preliminary data.</text>
</comment>
<keyword evidence="1" id="KW-1133">Transmembrane helix</keyword>
<dbReference type="Proteomes" id="UP000588158">
    <property type="component" value="Unassembled WGS sequence"/>
</dbReference>
<feature type="transmembrane region" description="Helical" evidence="1">
    <location>
        <begin position="26"/>
        <end position="53"/>
    </location>
</feature>
<dbReference type="EMBL" id="JACHLZ010000001">
    <property type="protein sequence ID" value="MBB5832319.1"/>
    <property type="molecule type" value="Genomic_DNA"/>
</dbReference>
<dbReference type="AlphaFoldDB" id="A0A841AAT7"/>
<gene>
    <name evidence="2" type="ORF">HNR70_002132</name>
</gene>
<proteinExistence type="predicted"/>
<keyword evidence="3" id="KW-1185">Reference proteome</keyword>
<protein>
    <submittedName>
        <fullName evidence="2">Uncharacterized protein</fullName>
    </submittedName>
</protein>
<evidence type="ECO:0000256" key="1">
    <source>
        <dbReference type="SAM" id="Phobius"/>
    </source>
</evidence>
<evidence type="ECO:0000313" key="3">
    <source>
        <dbReference type="Proteomes" id="UP000588158"/>
    </source>
</evidence>
<keyword evidence="1" id="KW-0812">Transmembrane</keyword>
<accession>A0A841AAT7</accession>
<name>A0A841AAT7_9MICO</name>
<organism evidence="2 3">
    <name type="scientific">Brachybacterium aquaticum</name>
    <dbReference type="NCBI Taxonomy" id="1432564"/>
    <lineage>
        <taxon>Bacteria</taxon>
        <taxon>Bacillati</taxon>
        <taxon>Actinomycetota</taxon>
        <taxon>Actinomycetes</taxon>
        <taxon>Micrococcales</taxon>
        <taxon>Dermabacteraceae</taxon>
        <taxon>Brachybacterium</taxon>
    </lineage>
</organism>
<dbReference type="RefSeq" id="WP_184325665.1">
    <property type="nucleotide sequence ID" value="NZ_JACHLZ010000001.1"/>
</dbReference>